<evidence type="ECO:0000313" key="2">
    <source>
        <dbReference type="Proteomes" id="UP000248857"/>
    </source>
</evidence>
<protein>
    <submittedName>
        <fullName evidence="1">Uncharacterized protein</fullName>
    </submittedName>
</protein>
<dbReference type="AlphaFoldDB" id="A0A2W1JKN5"/>
<evidence type="ECO:0000313" key="1">
    <source>
        <dbReference type="EMBL" id="PZD73948.1"/>
    </source>
</evidence>
<organism evidence="1 2">
    <name type="scientific">Acaryochloris thomasi RCC1774</name>
    <dbReference type="NCBI Taxonomy" id="1764569"/>
    <lineage>
        <taxon>Bacteria</taxon>
        <taxon>Bacillati</taxon>
        <taxon>Cyanobacteriota</taxon>
        <taxon>Cyanophyceae</taxon>
        <taxon>Acaryochloridales</taxon>
        <taxon>Acaryochloridaceae</taxon>
        <taxon>Acaryochloris</taxon>
        <taxon>Acaryochloris thomasi</taxon>
    </lineage>
</organism>
<keyword evidence="2" id="KW-1185">Reference proteome</keyword>
<dbReference type="RefSeq" id="WP_110985597.1">
    <property type="nucleotide sequence ID" value="NZ_CAWNWM010000004.1"/>
</dbReference>
<dbReference type="Proteomes" id="UP000248857">
    <property type="component" value="Unassembled WGS sequence"/>
</dbReference>
<accession>A0A2W1JKN5</accession>
<comment type="caution">
    <text evidence="1">The sequence shown here is derived from an EMBL/GenBank/DDBJ whole genome shotgun (WGS) entry which is preliminary data.</text>
</comment>
<dbReference type="OrthoDB" id="465343at2"/>
<proteinExistence type="predicted"/>
<gene>
    <name evidence="1" type="ORF">C1752_01625</name>
</gene>
<name>A0A2W1JKN5_9CYAN</name>
<reference evidence="1 2" key="1">
    <citation type="journal article" date="2018" name="Sci. Rep.">
        <title>A novel species of the marine cyanobacterium Acaryochloris with a unique pigment content and lifestyle.</title>
        <authorList>
            <person name="Partensky F."/>
            <person name="Six C."/>
            <person name="Ratin M."/>
            <person name="Garczarek L."/>
            <person name="Vaulot D."/>
            <person name="Probert I."/>
            <person name="Calteau A."/>
            <person name="Gourvil P."/>
            <person name="Marie D."/>
            <person name="Grebert T."/>
            <person name="Bouchier C."/>
            <person name="Le Panse S."/>
            <person name="Gachenot M."/>
            <person name="Rodriguez F."/>
            <person name="Garrido J.L."/>
        </authorList>
    </citation>
    <scope>NUCLEOTIDE SEQUENCE [LARGE SCALE GENOMIC DNA]</scope>
    <source>
        <strain evidence="1 2">RCC1774</strain>
    </source>
</reference>
<dbReference type="EMBL" id="PQWO01000004">
    <property type="protein sequence ID" value="PZD73948.1"/>
    <property type="molecule type" value="Genomic_DNA"/>
</dbReference>
<sequence length="179" mass="19860">MPTDFQVPSEVSFQDAIALTQTLFTNIDQLASSKVESHVADLVATMNGARGFFVTFLTNEFELDEEKKDAIATALRTAPDTVAGLLVKNLVMSTAMTLTHSRQDNPDMVQQSQLTRERTAAVIHQVKLPAVEQEAQQLWQSLTTDTGTYTEFLQRWGYDAEQKQAMQAAMSETFPALQA</sequence>